<dbReference type="GO" id="GO:0006310">
    <property type="term" value="P:DNA recombination"/>
    <property type="evidence" value="ECO:0007669"/>
    <property type="project" value="UniProtKB-KW"/>
</dbReference>
<evidence type="ECO:0008006" key="5">
    <source>
        <dbReference type="Google" id="ProtNLM"/>
    </source>
</evidence>
<reference evidence="3" key="1">
    <citation type="submission" date="2020-11" db="EMBL/GenBank/DDBJ databases">
        <title>Enhanced detection system for hospital associated transmission using whole genome sequencing surveillance.</title>
        <authorList>
            <person name="Harrison L.H."/>
            <person name="Van Tyne D."/>
            <person name="Marsh J.W."/>
            <person name="Griffith M.P."/>
            <person name="Snyder D.J."/>
            <person name="Cooper V.S."/>
            <person name="Mustapha M."/>
        </authorList>
    </citation>
    <scope>NUCLEOTIDE SEQUENCE</scope>
    <source>
        <strain evidence="3">STEN00053</strain>
    </source>
</reference>
<comment type="caution">
    <text evidence="3">The sequence shown here is derived from an EMBL/GenBank/DDBJ whole genome shotgun (WGS) entry which is preliminary data.</text>
</comment>
<sequence length="667" mass="73741">MKMVNRSLVAGNHELLAPDVEVSLLSISPNELRLAPEAKLKQLQKLVGMGDNWGVLRIDDEHQSGLRTSDLDLRLYSGRGKTCKGKHSPFVVRELMRLAITMAIIPGKTGKVYRYTTIRTLIANLKRAIQRTNVRPSSKRLWSLVERAGLTQKYSDCLGVVEYYHRLGCLPDGPAPMRPTVHGMKAARDRTGEPEHTIPVSIAKPHQPYSDEFVSEAGSMALVMIEVVGPTLLDAVEAALAATETTRDLKDGPSPSPSRRAARVSNAVIRSWEWRGPDGEPLRDAPLQFSMKSGRSGKTVAWPPRTLPQALRLIVVLQGAHAFPVALSGGPRHGELLTMQIGSLGKRGGSSVYEFRTWKFENPGGRQSEAPAPSIAIQAILQQERLANIFRRHHGLKGNGLWVSPRYPDKVPSLAHVFNSFVEILGLERWLTDGGMNPHRFRKTLARIVALALVHAPKILMDVFGHRDEQMTIMRYILSDPGILSEVQQVVREMLILKGVEAINKADEVQGAGAEKLRGRVALFARRLGKSALDPQNIREFARAMTAEGSSWAVVAPGIVCTNFTDGGLCNKGHGQANPHYCHPACENQLILPDDEDKASRSVVQAIETVQYNLELLEHAFVDDDVMLIAQFRGQIKSVLGRWKKVDEYFSKSSLLTRLVPNVVLLK</sequence>
<evidence type="ECO:0000313" key="3">
    <source>
        <dbReference type="EMBL" id="MBH1790910.1"/>
    </source>
</evidence>
<dbReference type="SUPFAM" id="SSF56349">
    <property type="entry name" value="DNA breaking-rejoining enzymes"/>
    <property type="match status" value="1"/>
</dbReference>
<proteinExistence type="predicted"/>
<dbReference type="RefSeq" id="WP_125899103.1">
    <property type="nucleotide sequence ID" value="NZ_CBCPIZ010000008.1"/>
</dbReference>
<evidence type="ECO:0000256" key="1">
    <source>
        <dbReference type="ARBA" id="ARBA00023172"/>
    </source>
</evidence>
<evidence type="ECO:0000313" key="4">
    <source>
        <dbReference type="Proteomes" id="UP000634179"/>
    </source>
</evidence>
<name>A0A8I0Y192_STEMA</name>
<accession>A0A8I0Y192</accession>
<dbReference type="AlphaFoldDB" id="A0A8I0Y192"/>
<dbReference type="GO" id="GO:0015074">
    <property type="term" value="P:DNA integration"/>
    <property type="evidence" value="ECO:0007669"/>
    <property type="project" value="InterPro"/>
</dbReference>
<dbReference type="EMBL" id="JADUOV010000009">
    <property type="protein sequence ID" value="MBH1790910.1"/>
    <property type="molecule type" value="Genomic_DNA"/>
</dbReference>
<organism evidence="3 4">
    <name type="scientific">Stenotrophomonas maltophilia</name>
    <name type="common">Pseudomonas maltophilia</name>
    <name type="synonym">Xanthomonas maltophilia</name>
    <dbReference type="NCBI Taxonomy" id="40324"/>
    <lineage>
        <taxon>Bacteria</taxon>
        <taxon>Pseudomonadati</taxon>
        <taxon>Pseudomonadota</taxon>
        <taxon>Gammaproteobacteria</taxon>
        <taxon>Lysobacterales</taxon>
        <taxon>Lysobacteraceae</taxon>
        <taxon>Stenotrophomonas</taxon>
        <taxon>Stenotrophomonas maltophilia group</taxon>
    </lineage>
</organism>
<keyword evidence="1" id="KW-0233">DNA recombination</keyword>
<dbReference type="Gene3D" id="1.10.443.10">
    <property type="entry name" value="Intergrase catalytic core"/>
    <property type="match status" value="1"/>
</dbReference>
<dbReference type="EMBL" id="ABLTIR010000008">
    <property type="protein sequence ID" value="EKZ1925718.1"/>
    <property type="molecule type" value="Genomic_DNA"/>
</dbReference>
<reference evidence="2" key="2">
    <citation type="submission" date="2023-08" db="EMBL/GenBank/DDBJ databases">
        <authorList>
            <consortium name="Clinical and Environmental Microbiology Branch: Whole genome sequencing antimicrobial resistance pathogens in the healthcare setting"/>
        </authorList>
    </citation>
    <scope>NUCLEOTIDE SEQUENCE</scope>
    <source>
        <strain evidence="2">2023CJ-00293</strain>
    </source>
</reference>
<dbReference type="GO" id="GO:0003677">
    <property type="term" value="F:DNA binding"/>
    <property type="evidence" value="ECO:0007669"/>
    <property type="project" value="InterPro"/>
</dbReference>
<dbReference type="InterPro" id="IPR013762">
    <property type="entry name" value="Integrase-like_cat_sf"/>
</dbReference>
<dbReference type="GeneID" id="93743249"/>
<gene>
    <name evidence="3" type="ORF">I5V89_13615</name>
    <name evidence="2" type="ORF">REH87_000689</name>
</gene>
<dbReference type="OrthoDB" id="8767990at2"/>
<dbReference type="Proteomes" id="UP000634179">
    <property type="component" value="Unassembled WGS sequence"/>
</dbReference>
<evidence type="ECO:0000313" key="2">
    <source>
        <dbReference type="EMBL" id="EKZ1925718.1"/>
    </source>
</evidence>
<dbReference type="InterPro" id="IPR011010">
    <property type="entry name" value="DNA_brk_join_enz"/>
</dbReference>
<protein>
    <recommendedName>
        <fullName evidence="5">Integrase</fullName>
    </recommendedName>
</protein>
<dbReference type="Proteomes" id="UP001225498">
    <property type="component" value="Unassembled WGS sequence"/>
</dbReference>